<evidence type="ECO:0000313" key="8">
    <source>
        <dbReference type="EMBL" id="RKP33203.1"/>
    </source>
</evidence>
<organism evidence="8 9">
    <name type="scientific">Dimargaris cristalligena</name>
    <dbReference type="NCBI Taxonomy" id="215637"/>
    <lineage>
        <taxon>Eukaryota</taxon>
        <taxon>Fungi</taxon>
        <taxon>Fungi incertae sedis</taxon>
        <taxon>Zoopagomycota</taxon>
        <taxon>Kickxellomycotina</taxon>
        <taxon>Dimargaritomycetes</taxon>
        <taxon>Dimargaritales</taxon>
        <taxon>Dimargaritaceae</taxon>
        <taxon>Dimargaris</taxon>
    </lineage>
</organism>
<evidence type="ECO:0000259" key="7">
    <source>
        <dbReference type="PROSITE" id="PS51285"/>
    </source>
</evidence>
<gene>
    <name evidence="8" type="ORF">BJ085DRAFT_10846</name>
</gene>
<dbReference type="GO" id="GO:0004674">
    <property type="term" value="F:protein serine/threonine kinase activity"/>
    <property type="evidence" value="ECO:0007669"/>
    <property type="project" value="UniProtKB-KW"/>
</dbReference>
<keyword evidence="4 8" id="KW-0418">Kinase</keyword>
<accession>A0A4P9ZJF9</accession>
<feature type="non-terminal residue" evidence="8">
    <location>
        <position position="1"/>
    </location>
</feature>
<keyword evidence="5" id="KW-0067">ATP-binding</keyword>
<evidence type="ECO:0000259" key="6">
    <source>
        <dbReference type="PROSITE" id="PS50011"/>
    </source>
</evidence>
<reference evidence="9" key="1">
    <citation type="journal article" date="2018" name="Nat. Microbiol.">
        <title>Leveraging single-cell genomics to expand the fungal tree of life.</title>
        <authorList>
            <person name="Ahrendt S.R."/>
            <person name="Quandt C.A."/>
            <person name="Ciobanu D."/>
            <person name="Clum A."/>
            <person name="Salamov A."/>
            <person name="Andreopoulos B."/>
            <person name="Cheng J.F."/>
            <person name="Woyke T."/>
            <person name="Pelin A."/>
            <person name="Henrissat B."/>
            <person name="Reynolds N.K."/>
            <person name="Benny G.L."/>
            <person name="Smith M.E."/>
            <person name="James T.Y."/>
            <person name="Grigoriev I.V."/>
        </authorList>
    </citation>
    <scope>NUCLEOTIDE SEQUENCE [LARGE SCALE GENOMIC DNA]</scope>
    <source>
        <strain evidence="9">RSA 468</strain>
    </source>
</reference>
<dbReference type="PROSITE" id="PS50011">
    <property type="entry name" value="PROTEIN_KINASE_DOM"/>
    <property type="match status" value="1"/>
</dbReference>
<evidence type="ECO:0000256" key="2">
    <source>
        <dbReference type="ARBA" id="ARBA00022679"/>
    </source>
</evidence>
<dbReference type="Proteomes" id="UP000268162">
    <property type="component" value="Unassembled WGS sequence"/>
</dbReference>
<dbReference type="STRING" id="215637.A0A4P9ZJF9"/>
<dbReference type="GO" id="GO:0005524">
    <property type="term" value="F:ATP binding"/>
    <property type="evidence" value="ECO:0007669"/>
    <property type="project" value="UniProtKB-KW"/>
</dbReference>
<evidence type="ECO:0000256" key="3">
    <source>
        <dbReference type="ARBA" id="ARBA00022741"/>
    </source>
</evidence>
<keyword evidence="2" id="KW-0808">Transferase</keyword>
<dbReference type="InterPro" id="IPR011009">
    <property type="entry name" value="Kinase-like_dom_sf"/>
</dbReference>
<evidence type="ECO:0000313" key="9">
    <source>
        <dbReference type="Proteomes" id="UP000268162"/>
    </source>
</evidence>
<evidence type="ECO:0000256" key="4">
    <source>
        <dbReference type="ARBA" id="ARBA00022777"/>
    </source>
</evidence>
<dbReference type="SUPFAM" id="SSF56112">
    <property type="entry name" value="Protein kinase-like (PK-like)"/>
    <property type="match status" value="1"/>
</dbReference>
<dbReference type="EMBL" id="ML004212">
    <property type="protein sequence ID" value="RKP33203.1"/>
    <property type="molecule type" value="Genomic_DNA"/>
</dbReference>
<dbReference type="InterPro" id="IPR000961">
    <property type="entry name" value="AGC-kinase_C"/>
</dbReference>
<feature type="non-terminal residue" evidence="8">
    <location>
        <position position="173"/>
    </location>
</feature>
<dbReference type="Gene3D" id="1.10.510.10">
    <property type="entry name" value="Transferase(Phosphotransferase) domain 1"/>
    <property type="match status" value="1"/>
</dbReference>
<dbReference type="Pfam" id="PF00069">
    <property type="entry name" value="Pkinase"/>
    <property type="match status" value="1"/>
</dbReference>
<protein>
    <submittedName>
        <fullName evidence="8">Kinase-like domain-containing protein</fullName>
    </submittedName>
</protein>
<dbReference type="InterPro" id="IPR000719">
    <property type="entry name" value="Prot_kinase_dom"/>
</dbReference>
<dbReference type="AlphaFoldDB" id="A0A4P9ZJF9"/>
<dbReference type="SMART" id="SM00220">
    <property type="entry name" value="S_TKc"/>
    <property type="match status" value="1"/>
</dbReference>
<evidence type="ECO:0000256" key="5">
    <source>
        <dbReference type="ARBA" id="ARBA00022840"/>
    </source>
</evidence>
<feature type="domain" description="AGC-kinase C-terminal" evidence="7">
    <location>
        <begin position="126"/>
        <end position="173"/>
    </location>
</feature>
<dbReference type="PANTHER" id="PTHR24351">
    <property type="entry name" value="RIBOSOMAL PROTEIN S6 KINASE"/>
    <property type="match status" value="1"/>
</dbReference>
<keyword evidence="3" id="KW-0547">Nucleotide-binding</keyword>
<keyword evidence="9" id="KW-1185">Reference proteome</keyword>
<dbReference type="PROSITE" id="PS51285">
    <property type="entry name" value="AGC_KINASE_CTER"/>
    <property type="match status" value="1"/>
</dbReference>
<proteinExistence type="predicted"/>
<feature type="domain" description="Protein kinase" evidence="6">
    <location>
        <begin position="1"/>
        <end position="125"/>
    </location>
</feature>
<dbReference type="Gene3D" id="3.30.200.20">
    <property type="entry name" value="Phosphorylase Kinase, domain 1"/>
    <property type="match status" value="1"/>
</dbReference>
<keyword evidence="1" id="KW-0723">Serine/threonine-protein kinase</keyword>
<sequence>GHVALTDFNIATKLKSGLLKSRSGTYCYMAPEILGDRGYSSSVDWWSLGVLFYELVYGKRPFPQEDARKLKNAILGETIRFPTQTTVNYSPDCISAVQGFLERDVTKRLGCGPDGFARIKEHPFFRNIDWDRLERREISPPFVPDADRSNFDITYDLEELLLEQNPLEGRPRK</sequence>
<name>A0A4P9ZJF9_9FUNG</name>
<evidence type="ECO:0000256" key="1">
    <source>
        <dbReference type="ARBA" id="ARBA00022527"/>
    </source>
</evidence>